<organism evidence="3 4">
    <name type="scientific">OM182 bacterium</name>
    <dbReference type="NCBI Taxonomy" id="2510334"/>
    <lineage>
        <taxon>Bacteria</taxon>
        <taxon>Pseudomonadati</taxon>
        <taxon>Pseudomonadota</taxon>
        <taxon>Gammaproteobacteria</taxon>
        <taxon>OMG group</taxon>
        <taxon>OM182 clade</taxon>
    </lineage>
</organism>
<keyword evidence="1" id="KW-0472">Membrane</keyword>
<keyword evidence="1" id="KW-0812">Transmembrane</keyword>
<comment type="caution">
    <text evidence="3">The sequence shown here is derived from an EMBL/GenBank/DDBJ whole genome shotgun (WGS) entry which is preliminary data.</text>
</comment>
<dbReference type="InterPro" id="IPR005804">
    <property type="entry name" value="FA_desaturase_dom"/>
</dbReference>
<dbReference type="GO" id="GO:0006629">
    <property type="term" value="P:lipid metabolic process"/>
    <property type="evidence" value="ECO:0007669"/>
    <property type="project" value="InterPro"/>
</dbReference>
<evidence type="ECO:0000313" key="4">
    <source>
        <dbReference type="Proteomes" id="UP000320404"/>
    </source>
</evidence>
<evidence type="ECO:0000256" key="1">
    <source>
        <dbReference type="SAM" id="Phobius"/>
    </source>
</evidence>
<accession>A0A520S462</accession>
<dbReference type="EMBL" id="SHAH01000017">
    <property type="protein sequence ID" value="RZO77275.1"/>
    <property type="molecule type" value="Genomic_DNA"/>
</dbReference>
<feature type="domain" description="Fatty acid desaturase" evidence="2">
    <location>
        <begin position="10"/>
        <end position="107"/>
    </location>
</feature>
<feature type="transmembrane region" description="Helical" evidence="1">
    <location>
        <begin position="6"/>
        <end position="32"/>
    </location>
</feature>
<evidence type="ECO:0000313" key="3">
    <source>
        <dbReference type="EMBL" id="RZO77275.1"/>
    </source>
</evidence>
<dbReference type="Proteomes" id="UP000320404">
    <property type="component" value="Unassembled WGS sequence"/>
</dbReference>
<dbReference type="AlphaFoldDB" id="A0A520S462"/>
<protein>
    <recommendedName>
        <fullName evidence="2">Fatty acid desaturase domain-containing protein</fullName>
    </recommendedName>
</protein>
<name>A0A520S462_9GAMM</name>
<dbReference type="Pfam" id="PF00487">
    <property type="entry name" value="FA_desaturase"/>
    <property type="match status" value="1"/>
</dbReference>
<evidence type="ECO:0000259" key="2">
    <source>
        <dbReference type="Pfam" id="PF00487"/>
    </source>
</evidence>
<sequence>MRAPIISNLVLFSILASLGQAPLYLLWVAAYFSTYMLFSRIRNLAEHAAVPDLTDSDPLLNTRTTLASWWERLTFAPNSVNYHLEHHLLPAVPKYRLAKFHRALRAKGLLDHADIAPGYRAVLDRIITKQQAQAAQLDQAWCAKPECTQDCRSIIQLRAGQSCHSRQGSLSCVQSQAKVIIGKGSPDIQWCMPGWVPASPGMGPAFIFAKAN</sequence>
<keyword evidence="1" id="KW-1133">Transmembrane helix</keyword>
<proteinExistence type="predicted"/>
<reference evidence="3 4" key="1">
    <citation type="submission" date="2019-02" db="EMBL/GenBank/DDBJ databases">
        <title>Prokaryotic population dynamics and viral predation in marine succession experiment using metagenomics: the confinement effect.</title>
        <authorList>
            <person name="Haro-Moreno J.M."/>
            <person name="Rodriguez-Valera F."/>
            <person name="Lopez-Perez M."/>
        </authorList>
    </citation>
    <scope>NUCLEOTIDE SEQUENCE [LARGE SCALE GENOMIC DNA]</scope>
    <source>
        <strain evidence="3">MED-G158</strain>
    </source>
</reference>
<gene>
    <name evidence="3" type="ORF">EVA69_02065</name>
</gene>